<accession>A0A1F7V9L5</accession>
<comment type="subcellular location">
    <subcellularLocation>
        <location evidence="1">Cell membrane</location>
        <topology evidence="1">Multi-pass membrane protein</topology>
    </subcellularLocation>
</comment>
<comment type="caution">
    <text evidence="10">The sequence shown here is derived from an EMBL/GenBank/DDBJ whole genome shotgun (WGS) entry which is preliminary data.</text>
</comment>
<comment type="similarity">
    <text evidence="6">Belongs to the ABC-4 integral membrane protein family.</text>
</comment>
<protein>
    <recommendedName>
        <fullName evidence="12">Multidrug ABC transporter substrate-binding protein</fullName>
    </recommendedName>
</protein>
<dbReference type="AlphaFoldDB" id="A0A1F7V9L5"/>
<feature type="transmembrane region" description="Helical" evidence="7">
    <location>
        <begin position="282"/>
        <end position="307"/>
    </location>
</feature>
<feature type="transmembrane region" description="Helical" evidence="7">
    <location>
        <begin position="335"/>
        <end position="361"/>
    </location>
</feature>
<dbReference type="STRING" id="1802407.A3I40_02890"/>
<feature type="transmembrane region" description="Helical" evidence="7">
    <location>
        <begin position="373"/>
        <end position="395"/>
    </location>
</feature>
<dbReference type="Pfam" id="PF12704">
    <property type="entry name" value="MacB_PCD"/>
    <property type="match status" value="1"/>
</dbReference>
<dbReference type="PANTHER" id="PTHR30572:SF4">
    <property type="entry name" value="ABC TRANSPORTER PERMEASE YTRF"/>
    <property type="match status" value="1"/>
</dbReference>
<dbReference type="PANTHER" id="PTHR30572">
    <property type="entry name" value="MEMBRANE COMPONENT OF TRANSPORTER-RELATED"/>
    <property type="match status" value="1"/>
</dbReference>
<feature type="transmembrane region" description="Helical" evidence="7">
    <location>
        <begin position="21"/>
        <end position="42"/>
    </location>
</feature>
<evidence type="ECO:0000313" key="10">
    <source>
        <dbReference type="EMBL" id="OGL87141.1"/>
    </source>
</evidence>
<evidence type="ECO:0008006" key="12">
    <source>
        <dbReference type="Google" id="ProtNLM"/>
    </source>
</evidence>
<dbReference type="GO" id="GO:0022857">
    <property type="term" value="F:transmembrane transporter activity"/>
    <property type="evidence" value="ECO:0007669"/>
    <property type="project" value="TreeGrafter"/>
</dbReference>
<dbReference type="EMBL" id="MGEP01000039">
    <property type="protein sequence ID" value="OGL87141.1"/>
    <property type="molecule type" value="Genomic_DNA"/>
</dbReference>
<evidence type="ECO:0000256" key="5">
    <source>
        <dbReference type="ARBA" id="ARBA00023136"/>
    </source>
</evidence>
<evidence type="ECO:0000256" key="1">
    <source>
        <dbReference type="ARBA" id="ARBA00004651"/>
    </source>
</evidence>
<dbReference type="InterPro" id="IPR025857">
    <property type="entry name" value="MacB_PCD"/>
</dbReference>
<dbReference type="InterPro" id="IPR003838">
    <property type="entry name" value="ABC3_permease_C"/>
</dbReference>
<dbReference type="Proteomes" id="UP000178723">
    <property type="component" value="Unassembled WGS sequence"/>
</dbReference>
<keyword evidence="4 7" id="KW-1133">Transmembrane helix</keyword>
<name>A0A1F7V9L5_9BACT</name>
<dbReference type="GO" id="GO:0005886">
    <property type="term" value="C:plasma membrane"/>
    <property type="evidence" value="ECO:0007669"/>
    <property type="project" value="UniProtKB-SubCell"/>
</dbReference>
<keyword evidence="3 7" id="KW-0812">Transmembrane</keyword>
<keyword evidence="5 7" id="KW-0472">Membrane</keyword>
<keyword evidence="2" id="KW-1003">Cell membrane</keyword>
<feature type="domain" description="MacB-like periplasmic core" evidence="9">
    <location>
        <begin position="21"/>
        <end position="245"/>
    </location>
</feature>
<evidence type="ECO:0000256" key="3">
    <source>
        <dbReference type="ARBA" id="ARBA00022692"/>
    </source>
</evidence>
<gene>
    <name evidence="10" type="ORF">A3I40_02890</name>
</gene>
<evidence type="ECO:0000256" key="4">
    <source>
        <dbReference type="ARBA" id="ARBA00022989"/>
    </source>
</evidence>
<evidence type="ECO:0000313" key="11">
    <source>
        <dbReference type="Proteomes" id="UP000178723"/>
    </source>
</evidence>
<feature type="domain" description="ABC3 transporter permease C-terminal" evidence="8">
    <location>
        <begin position="286"/>
        <end position="405"/>
    </location>
</feature>
<evidence type="ECO:0000256" key="7">
    <source>
        <dbReference type="SAM" id="Phobius"/>
    </source>
</evidence>
<dbReference type="Pfam" id="PF02687">
    <property type="entry name" value="FtsX"/>
    <property type="match status" value="1"/>
</dbReference>
<sequence length="412" mass="44435">MTLLYSVKTSFRGLRINKSRSALTILGIVIGVGAIIIVVALGHGAQDLILNQIRGIGSKTIAVVPGRHPKGPSDVVQTFSDSLKERDLKALKQKSNVPYAEDVMPIVFGGVSGEYQGETYWFTIFGGTEQMAKQFDISPDRGAFITPEDVTGRAEAIVIGAKVKQELFGEMDPIGQKIKIKGRNFRIIGTMPSKGQLAFFNLDEVGIMPYTTAQQYVFGIKHYNRIIVSAASEELIPATVADIKQTLRDNHGITDPAKDDFFTETQGEAIEQVSVITNILTLFLASVAAISLVVGGIGIMNIMLVSVTERTREIGLRKAVGATEGNIMTQFLLEAIMLTVSGGVIGIILGSLLSFVTALALSRVYSLDWTFSFPLSAALLGFGVSATVGLIFGLYPARQAAKKNPIEALRYE</sequence>
<evidence type="ECO:0000259" key="8">
    <source>
        <dbReference type="Pfam" id="PF02687"/>
    </source>
</evidence>
<evidence type="ECO:0000256" key="2">
    <source>
        <dbReference type="ARBA" id="ARBA00022475"/>
    </source>
</evidence>
<organism evidence="10 11">
    <name type="scientific">Candidatus Uhrbacteria bacterium RIFCSPLOWO2_02_FULL_48_12</name>
    <dbReference type="NCBI Taxonomy" id="1802407"/>
    <lineage>
        <taxon>Bacteria</taxon>
        <taxon>Candidatus Uhriibacteriota</taxon>
    </lineage>
</organism>
<evidence type="ECO:0000256" key="6">
    <source>
        <dbReference type="ARBA" id="ARBA00038076"/>
    </source>
</evidence>
<dbReference type="InterPro" id="IPR050250">
    <property type="entry name" value="Macrolide_Exporter_MacB"/>
</dbReference>
<evidence type="ECO:0000259" key="9">
    <source>
        <dbReference type="Pfam" id="PF12704"/>
    </source>
</evidence>
<proteinExistence type="inferred from homology"/>
<reference evidence="10 11" key="1">
    <citation type="journal article" date="2016" name="Nat. Commun.">
        <title>Thousands of microbial genomes shed light on interconnected biogeochemical processes in an aquifer system.</title>
        <authorList>
            <person name="Anantharaman K."/>
            <person name="Brown C.T."/>
            <person name="Hug L.A."/>
            <person name="Sharon I."/>
            <person name="Castelle C.J."/>
            <person name="Probst A.J."/>
            <person name="Thomas B.C."/>
            <person name="Singh A."/>
            <person name="Wilkins M.J."/>
            <person name="Karaoz U."/>
            <person name="Brodie E.L."/>
            <person name="Williams K.H."/>
            <person name="Hubbard S.S."/>
            <person name="Banfield J.F."/>
        </authorList>
    </citation>
    <scope>NUCLEOTIDE SEQUENCE [LARGE SCALE GENOMIC DNA]</scope>
</reference>